<evidence type="ECO:0000313" key="2">
    <source>
        <dbReference type="Proteomes" id="UP000030001"/>
    </source>
</evidence>
<sequence>MADTAPASIGGYKLNHTNKLEICTNDIKDVSKVSDPSTTWAQLAKGINNITFAENDTTANDEYYDGEGFGQSDVTSKRIQLTIAGHRAYGDPAQDYVAGKQYALGDDLKTLLRFTYSDGTQLYGVVTLTNIVATGGQPGAKQTFSFVAVFNGKPQKGTSTTTNTGQAGH</sequence>
<protein>
    <submittedName>
        <fullName evidence="1">Capsid protein</fullName>
    </submittedName>
</protein>
<comment type="caution">
    <text evidence="1">The sequence shown here is derived from an EMBL/GenBank/DDBJ whole genome shotgun (WGS) entry which is preliminary data.</text>
</comment>
<dbReference type="AlphaFoldDB" id="A0A099YBP5"/>
<dbReference type="NCBIfam" id="NF047353">
    <property type="entry name" value="tube_lmo2291"/>
    <property type="match status" value="1"/>
</dbReference>
<name>A0A099YBP5_LIMMU</name>
<accession>A0A099YBP5</accession>
<reference evidence="1 2" key="1">
    <citation type="submission" date="2014-09" db="EMBL/GenBank/DDBJ databases">
        <title>Lactobacillus mucosae CRL573 Genome Sequencing.</title>
        <authorList>
            <person name="Bleckwedel J."/>
            <person name="Teran L.C."/>
            <person name="Bonacina J."/>
            <person name="Saavedra L."/>
            <person name="Mozzi F.B."/>
            <person name="Raya R.R."/>
        </authorList>
    </citation>
    <scope>NUCLEOTIDE SEQUENCE [LARGE SCALE GENOMIC DNA]</scope>
    <source>
        <strain evidence="1 2">CRL573</strain>
    </source>
</reference>
<organism evidence="1 2">
    <name type="scientific">Limosilactobacillus mucosae</name>
    <name type="common">Lactobacillus mucosae</name>
    <dbReference type="NCBI Taxonomy" id="97478"/>
    <lineage>
        <taxon>Bacteria</taxon>
        <taxon>Bacillati</taxon>
        <taxon>Bacillota</taxon>
        <taxon>Bacilli</taxon>
        <taxon>Lactobacillales</taxon>
        <taxon>Lactobacillaceae</taxon>
        <taxon>Limosilactobacillus</taxon>
    </lineage>
</organism>
<evidence type="ECO:0000313" key="1">
    <source>
        <dbReference type="EMBL" id="KGL66831.1"/>
    </source>
</evidence>
<gene>
    <name evidence="1" type="ORF">LX03_05885</name>
</gene>
<proteinExistence type="predicted"/>
<dbReference type="EMBL" id="JROC01000032">
    <property type="protein sequence ID" value="KGL66831.1"/>
    <property type="molecule type" value="Genomic_DNA"/>
</dbReference>
<dbReference type="Proteomes" id="UP000030001">
    <property type="component" value="Unassembled WGS sequence"/>
</dbReference>